<dbReference type="CDD" id="cd00146">
    <property type="entry name" value="PKD"/>
    <property type="match status" value="1"/>
</dbReference>
<feature type="chain" id="PRO_5045300201" evidence="12">
    <location>
        <begin position="27"/>
        <end position="1036"/>
    </location>
</feature>
<dbReference type="RefSeq" id="WP_377531617.1">
    <property type="nucleotide sequence ID" value="NZ_JBHTLD010000243.1"/>
</dbReference>
<protein>
    <submittedName>
        <fullName evidence="14">T9SS-dependent M36 family metallopeptidase</fullName>
    </submittedName>
</protein>
<keyword evidence="11" id="KW-0865">Zymogen</keyword>
<dbReference type="Pfam" id="PF18962">
    <property type="entry name" value="Por_Secre_tail"/>
    <property type="match status" value="1"/>
</dbReference>
<keyword evidence="4" id="KW-0964">Secreted</keyword>
<evidence type="ECO:0000313" key="15">
    <source>
        <dbReference type="Proteomes" id="UP001597094"/>
    </source>
</evidence>
<evidence type="ECO:0000256" key="8">
    <source>
        <dbReference type="ARBA" id="ARBA00022801"/>
    </source>
</evidence>
<evidence type="ECO:0000256" key="1">
    <source>
        <dbReference type="ARBA" id="ARBA00001947"/>
    </source>
</evidence>
<keyword evidence="8" id="KW-0378">Hydrolase</keyword>
<keyword evidence="9" id="KW-0862">Zinc</keyword>
<dbReference type="PANTHER" id="PTHR33478">
    <property type="entry name" value="EXTRACELLULAR METALLOPROTEINASE MEP"/>
    <property type="match status" value="1"/>
</dbReference>
<dbReference type="InterPro" id="IPR003137">
    <property type="entry name" value="PA_domain"/>
</dbReference>
<dbReference type="NCBIfam" id="TIGR04183">
    <property type="entry name" value="Por_Secre_tail"/>
    <property type="match status" value="1"/>
</dbReference>
<dbReference type="SMART" id="SM00089">
    <property type="entry name" value="PKD"/>
    <property type="match status" value="1"/>
</dbReference>
<dbReference type="InterPro" id="IPR022409">
    <property type="entry name" value="PKD/Chitinase_dom"/>
</dbReference>
<dbReference type="SUPFAM" id="SSF49299">
    <property type="entry name" value="PKD domain"/>
    <property type="match status" value="1"/>
</dbReference>
<dbReference type="EMBL" id="JBHTLD010000243">
    <property type="protein sequence ID" value="MFD1188283.1"/>
    <property type="molecule type" value="Genomic_DNA"/>
</dbReference>
<dbReference type="Proteomes" id="UP001597094">
    <property type="component" value="Unassembled WGS sequence"/>
</dbReference>
<evidence type="ECO:0000256" key="9">
    <source>
        <dbReference type="ARBA" id="ARBA00022833"/>
    </source>
</evidence>
<dbReference type="Gene3D" id="3.50.30.30">
    <property type="match status" value="1"/>
</dbReference>
<dbReference type="Pfam" id="PF02225">
    <property type="entry name" value="PA"/>
    <property type="match status" value="1"/>
</dbReference>
<dbReference type="InterPro" id="IPR026444">
    <property type="entry name" value="Secre_tail"/>
</dbReference>
<dbReference type="InterPro" id="IPR035986">
    <property type="entry name" value="PKD_dom_sf"/>
</dbReference>
<organism evidence="14 15">
    <name type="scientific">Pontibacter rugosus</name>
    <dbReference type="NCBI Taxonomy" id="1745966"/>
    <lineage>
        <taxon>Bacteria</taxon>
        <taxon>Pseudomonadati</taxon>
        <taxon>Bacteroidota</taxon>
        <taxon>Cytophagia</taxon>
        <taxon>Cytophagales</taxon>
        <taxon>Hymenobacteraceae</taxon>
        <taxon>Pontibacter</taxon>
    </lineage>
</organism>
<feature type="signal peptide" evidence="12">
    <location>
        <begin position="1"/>
        <end position="26"/>
    </location>
</feature>
<evidence type="ECO:0000256" key="11">
    <source>
        <dbReference type="ARBA" id="ARBA00023145"/>
    </source>
</evidence>
<dbReference type="Gene3D" id="3.10.170.10">
    <property type="match status" value="1"/>
</dbReference>
<proteinExistence type="inferred from homology"/>
<keyword evidence="6" id="KW-0479">Metal-binding</keyword>
<dbReference type="PANTHER" id="PTHR33478:SF1">
    <property type="entry name" value="EXTRACELLULAR METALLOPROTEINASE MEP"/>
    <property type="match status" value="1"/>
</dbReference>
<evidence type="ECO:0000256" key="12">
    <source>
        <dbReference type="SAM" id="SignalP"/>
    </source>
</evidence>
<keyword evidence="15" id="KW-1185">Reference proteome</keyword>
<sequence>MKKPLQTMWQLTLVLVLLLNCQMAYSQGRPGTKRVPAVVLEHLKQNKQKLEITESDISELAVTNESITRHNGMKHIYLQQMHEGIEVHGAITNVNMTKDNKVVSVGNRFQKALERKVKTTEPGLSPESAVMAAAKHLNLSVSGPLTVQSRGNQSNREVVLSNGGISLDPIPARLVYQPMEDGSLKLAWEVTIYELDALNWWNVRVDASTGTVLDKDNMVTHCEFDNHGPEGVALTRGKKHVLAPRPAPAPYNSVAAMPAAPTSNAYKVFAIPTESPSHGPRVYVSTSAADEVASPYGWHTTLSTPSVEYTITRGNNVHAYEDPNNNNNGAINYSPDGGPELLFDFPIDFTKQPVEYRDAAITNLFYMNNIMHDVWYKYGFDELSGNFQVNNYDRGGLGGDDVRAEAQDSRNITATRNNANFSTPRDGQRPRMQMYLWSGKADEEMFRVTSPQSIAGSYPVLEAAFSKPLTPTPVTGKLVVADGQEGCAALANAEAIAGNIAVMYRGGCPFADKVQFAQAAGAIAVLVINNAPGSPIVMGGTPTEEINIPAVMISQEDGQIIRAVLDQGQEVTVALKNSGSSPEVDGDFDNGIIAHEYGHGISNRLTGGPAATGCLSNAEQAGEGWSDWFGLMLTMEPGDKPGDVRGIGTYAQNQPTTGQGIRPAPYSTDFGVNSYTYAATNNTTLSQPHGVGFVWATMLWDMTWAMVDKYGWDADLYNGKGGNNMAMQLVIDGLKLQPCSPGFVDARDAILAADMQNYGGANQELIWRVFARRGLGFSASQGLSTSRTDQVEAFDLPLIYACDAPTITVKPTNEIFTGGDPTVIYLGFGPQSVILQASGSDSYSWSAVEGLNNTKVAAPIFRPRTAGEYTITVTGTNSFGCTKTATVTIKVVDIRCGDRNTMVMICKDGQSQCVRPGIALLALRDGAKLGSCDMSVTSTSAAVALEANGFGRGELRAVPNPVDSRTSIQFAVPQGGKYRVELIDMKGSLVSVLAEGDSAIGENHAIELNRGKMTRGMYLVRLITDNEVKTTKVSVR</sequence>
<dbReference type="NCBIfam" id="NF038113">
    <property type="entry name" value="T9SSA_dep_M36"/>
    <property type="match status" value="1"/>
</dbReference>
<evidence type="ECO:0000256" key="2">
    <source>
        <dbReference type="ARBA" id="ARBA00004613"/>
    </source>
</evidence>
<dbReference type="Pfam" id="PF07504">
    <property type="entry name" value="FTP"/>
    <property type="match status" value="1"/>
</dbReference>
<evidence type="ECO:0000256" key="5">
    <source>
        <dbReference type="ARBA" id="ARBA00022670"/>
    </source>
</evidence>
<dbReference type="Pfam" id="PF02128">
    <property type="entry name" value="Peptidase_M36"/>
    <property type="match status" value="1"/>
</dbReference>
<evidence type="ECO:0000256" key="10">
    <source>
        <dbReference type="ARBA" id="ARBA00023049"/>
    </source>
</evidence>
<comment type="cofactor">
    <cofactor evidence="1">
        <name>Zn(2+)</name>
        <dbReference type="ChEBI" id="CHEBI:29105"/>
    </cofactor>
</comment>
<accession>A0ABW3SUF4</accession>
<dbReference type="InterPro" id="IPR050371">
    <property type="entry name" value="Fungal_virulence_M36"/>
</dbReference>
<comment type="caution">
    <text evidence="14">The sequence shown here is derived from an EMBL/GenBank/DDBJ whole genome shotgun (WGS) entry which is preliminary data.</text>
</comment>
<keyword evidence="10" id="KW-0482">Metalloprotease</keyword>
<name>A0ABW3SUF4_9BACT</name>
<dbReference type="Gene3D" id="1.10.390.10">
    <property type="entry name" value="Neutral Protease Domain 2"/>
    <property type="match status" value="1"/>
</dbReference>
<keyword evidence="5" id="KW-0645">Protease</keyword>
<dbReference type="InterPro" id="IPR027268">
    <property type="entry name" value="Peptidase_M4/M1_CTD_sf"/>
</dbReference>
<evidence type="ECO:0000256" key="7">
    <source>
        <dbReference type="ARBA" id="ARBA00022729"/>
    </source>
</evidence>
<evidence type="ECO:0000313" key="14">
    <source>
        <dbReference type="EMBL" id="MFD1188283.1"/>
    </source>
</evidence>
<feature type="domain" description="PKD/Chitinase" evidence="13">
    <location>
        <begin position="820"/>
        <end position="894"/>
    </location>
</feature>
<evidence type="ECO:0000256" key="4">
    <source>
        <dbReference type="ARBA" id="ARBA00022525"/>
    </source>
</evidence>
<evidence type="ECO:0000256" key="6">
    <source>
        <dbReference type="ARBA" id="ARBA00022723"/>
    </source>
</evidence>
<comment type="similarity">
    <text evidence="3">Belongs to the peptidase M36 family.</text>
</comment>
<evidence type="ECO:0000256" key="3">
    <source>
        <dbReference type="ARBA" id="ARBA00006006"/>
    </source>
</evidence>
<keyword evidence="7 12" id="KW-0732">Signal</keyword>
<dbReference type="InterPro" id="IPR013783">
    <property type="entry name" value="Ig-like_fold"/>
</dbReference>
<dbReference type="Gene3D" id="2.60.40.10">
    <property type="entry name" value="Immunoglobulins"/>
    <property type="match status" value="1"/>
</dbReference>
<dbReference type="InterPro" id="IPR046450">
    <property type="entry name" value="PA_dom_sf"/>
</dbReference>
<evidence type="ECO:0000259" key="13">
    <source>
        <dbReference type="SMART" id="SM00089"/>
    </source>
</evidence>
<dbReference type="CDD" id="cd09596">
    <property type="entry name" value="M36"/>
    <property type="match status" value="1"/>
</dbReference>
<gene>
    <name evidence="14" type="ORF">ACFQ2O_18865</name>
</gene>
<dbReference type="SUPFAM" id="SSF52025">
    <property type="entry name" value="PA domain"/>
    <property type="match status" value="1"/>
</dbReference>
<dbReference type="InterPro" id="IPR001842">
    <property type="entry name" value="Peptidase_M36"/>
</dbReference>
<dbReference type="CDD" id="cd04818">
    <property type="entry name" value="PA_subtilisin_1"/>
    <property type="match status" value="1"/>
</dbReference>
<reference evidence="15" key="1">
    <citation type="journal article" date="2019" name="Int. J. Syst. Evol. Microbiol.">
        <title>The Global Catalogue of Microorganisms (GCM) 10K type strain sequencing project: providing services to taxonomists for standard genome sequencing and annotation.</title>
        <authorList>
            <consortium name="The Broad Institute Genomics Platform"/>
            <consortium name="The Broad Institute Genome Sequencing Center for Infectious Disease"/>
            <person name="Wu L."/>
            <person name="Ma J."/>
        </authorList>
    </citation>
    <scope>NUCLEOTIDE SEQUENCE [LARGE SCALE GENOMIC DNA]</scope>
    <source>
        <strain evidence="15">JCM 31319</strain>
    </source>
</reference>
<comment type="subcellular location">
    <subcellularLocation>
        <location evidence="2">Secreted</location>
    </subcellularLocation>
</comment>
<dbReference type="SUPFAM" id="SSF55486">
    <property type="entry name" value="Metalloproteases ('zincins'), catalytic domain"/>
    <property type="match status" value="1"/>
</dbReference>
<dbReference type="InterPro" id="IPR011096">
    <property type="entry name" value="FTP_domain"/>
</dbReference>